<keyword evidence="2 5" id="KW-0479">Metal-binding</keyword>
<comment type="caution">
    <text evidence="7">The sequence shown here is derived from an EMBL/GenBank/DDBJ whole genome shotgun (WGS) entry which is preliminary data.</text>
</comment>
<dbReference type="PANTHER" id="PTHR47991">
    <property type="entry name" value="OXOGLUTARATE/IRON-DEPENDENT DIOXYGENASE"/>
    <property type="match status" value="1"/>
</dbReference>
<dbReference type="InterPro" id="IPR050295">
    <property type="entry name" value="Plant_2OG-oxidoreductases"/>
</dbReference>
<dbReference type="InterPro" id="IPR005123">
    <property type="entry name" value="Oxoglu/Fe-dep_dioxygenase_dom"/>
</dbReference>
<accession>A0A2G9GFI2</accession>
<dbReference type="Pfam" id="PF14226">
    <property type="entry name" value="DIOX_N"/>
    <property type="match status" value="1"/>
</dbReference>
<sequence>MEVQSIQEMVKSSINEIPTRYLVDQESVDKSSPPAAIPVLDMKSLISEEGKTSQLEKLHSVCKDWGIFQLVNHGVDFSVVEKLKYEIQEFYKLPLEEKLRYKLRPGDVEGYGQTIILSPDQKFDWADRFYILTNPIHRRKPHLLPELPSSFREILEAYTSELQKLARTIFELIAKALKIERIEVEEIFENGMQSVRMTYYPPCPQPNKVIGLTPHSDVSGITILLQVNGVGGFQVKKDGIWMPVEILPDAFVVNLGDIIEILSNGSYKSIEHRATVNSEKERITISMFFNPKFEAQVGPSHSIIANQPPLFRCMKMEQYFKDFLSRKFNGKSFLDYMKVQN</sequence>
<name>A0A2G9GFI2_9LAMI</name>
<organism evidence="7 8">
    <name type="scientific">Handroanthus impetiginosus</name>
    <dbReference type="NCBI Taxonomy" id="429701"/>
    <lineage>
        <taxon>Eukaryota</taxon>
        <taxon>Viridiplantae</taxon>
        <taxon>Streptophyta</taxon>
        <taxon>Embryophyta</taxon>
        <taxon>Tracheophyta</taxon>
        <taxon>Spermatophyta</taxon>
        <taxon>Magnoliopsida</taxon>
        <taxon>eudicotyledons</taxon>
        <taxon>Gunneridae</taxon>
        <taxon>Pentapetalae</taxon>
        <taxon>asterids</taxon>
        <taxon>lamiids</taxon>
        <taxon>Lamiales</taxon>
        <taxon>Bignoniaceae</taxon>
        <taxon>Crescentiina</taxon>
        <taxon>Tabebuia alliance</taxon>
        <taxon>Handroanthus</taxon>
    </lineage>
</organism>
<dbReference type="OrthoDB" id="288590at2759"/>
<reference evidence="8" key="1">
    <citation type="journal article" date="2018" name="Gigascience">
        <title>Genome assembly of the Pink Ipe (Handroanthus impetiginosus, Bignoniaceae), a highly valued, ecologically keystone Neotropical timber forest tree.</title>
        <authorList>
            <person name="Silva-Junior O.B."/>
            <person name="Grattapaglia D."/>
            <person name="Novaes E."/>
            <person name="Collevatti R.G."/>
        </authorList>
    </citation>
    <scope>NUCLEOTIDE SEQUENCE [LARGE SCALE GENOMIC DNA]</scope>
    <source>
        <strain evidence="8">cv. UFG-1</strain>
    </source>
</reference>
<keyword evidence="3 5" id="KW-0560">Oxidoreductase</keyword>
<evidence type="ECO:0000256" key="4">
    <source>
        <dbReference type="ARBA" id="ARBA00023004"/>
    </source>
</evidence>
<dbReference type="GO" id="GO:0002238">
    <property type="term" value="P:response to molecule of fungal origin"/>
    <property type="evidence" value="ECO:0007669"/>
    <property type="project" value="UniProtKB-ARBA"/>
</dbReference>
<proteinExistence type="inferred from homology"/>
<dbReference type="Gene3D" id="2.60.120.330">
    <property type="entry name" value="B-lactam Antibiotic, Isopenicillin N Synthase, Chain"/>
    <property type="match status" value="1"/>
</dbReference>
<evidence type="ECO:0000313" key="8">
    <source>
        <dbReference type="Proteomes" id="UP000231279"/>
    </source>
</evidence>
<evidence type="ECO:0000313" key="7">
    <source>
        <dbReference type="EMBL" id="PIN04046.1"/>
    </source>
</evidence>
<dbReference type="AlphaFoldDB" id="A0A2G9GFI2"/>
<dbReference type="STRING" id="429701.A0A2G9GFI2"/>
<dbReference type="InterPro" id="IPR026992">
    <property type="entry name" value="DIOX_N"/>
</dbReference>
<dbReference type="Pfam" id="PF03171">
    <property type="entry name" value="2OG-FeII_Oxy"/>
    <property type="match status" value="1"/>
</dbReference>
<feature type="domain" description="Fe2OG dioxygenase" evidence="6">
    <location>
        <begin position="191"/>
        <end position="291"/>
    </location>
</feature>
<evidence type="ECO:0000256" key="2">
    <source>
        <dbReference type="ARBA" id="ARBA00022723"/>
    </source>
</evidence>
<dbReference type="EMBL" id="NKXS01005292">
    <property type="protein sequence ID" value="PIN04046.1"/>
    <property type="molecule type" value="Genomic_DNA"/>
</dbReference>
<dbReference type="GO" id="GO:0046872">
    <property type="term" value="F:metal ion binding"/>
    <property type="evidence" value="ECO:0007669"/>
    <property type="project" value="UniProtKB-KW"/>
</dbReference>
<evidence type="ECO:0000259" key="6">
    <source>
        <dbReference type="PROSITE" id="PS51471"/>
    </source>
</evidence>
<dbReference type="EC" id="1.14.11.32" evidence="7"/>
<dbReference type="GO" id="GO:0009805">
    <property type="term" value="P:coumarin biosynthetic process"/>
    <property type="evidence" value="ECO:0007669"/>
    <property type="project" value="UniProtKB-ARBA"/>
</dbReference>
<gene>
    <name evidence="7" type="ORF">CDL12_23416</name>
</gene>
<evidence type="ECO:0000256" key="3">
    <source>
        <dbReference type="ARBA" id="ARBA00023002"/>
    </source>
</evidence>
<dbReference type="Proteomes" id="UP000231279">
    <property type="component" value="Unassembled WGS sequence"/>
</dbReference>
<protein>
    <submittedName>
        <fullName evidence="7">Iron/ascorbate family oxidoreductase</fullName>
        <ecNumber evidence="7">1.14.11.32</ecNumber>
    </submittedName>
</protein>
<dbReference type="PROSITE" id="PS51471">
    <property type="entry name" value="FE2OG_OXY"/>
    <property type="match status" value="1"/>
</dbReference>
<evidence type="ECO:0000256" key="5">
    <source>
        <dbReference type="RuleBase" id="RU003682"/>
    </source>
</evidence>
<dbReference type="InterPro" id="IPR044861">
    <property type="entry name" value="IPNS-like_FE2OG_OXY"/>
</dbReference>
<evidence type="ECO:0000256" key="1">
    <source>
        <dbReference type="ARBA" id="ARBA00008056"/>
    </source>
</evidence>
<dbReference type="GO" id="GO:0102805">
    <property type="term" value="F:codeine O-demethylase activity"/>
    <property type="evidence" value="ECO:0007669"/>
    <property type="project" value="UniProtKB-EC"/>
</dbReference>
<comment type="similarity">
    <text evidence="1 5">Belongs to the iron/ascorbate-dependent oxidoreductase family.</text>
</comment>
<dbReference type="FunFam" id="2.60.120.330:FF:000001">
    <property type="entry name" value="Protein SRG1"/>
    <property type="match status" value="1"/>
</dbReference>
<dbReference type="InterPro" id="IPR027443">
    <property type="entry name" value="IPNS-like_sf"/>
</dbReference>
<dbReference type="SUPFAM" id="SSF51197">
    <property type="entry name" value="Clavaminate synthase-like"/>
    <property type="match status" value="1"/>
</dbReference>
<keyword evidence="4 5" id="KW-0408">Iron</keyword>
<keyword evidence="8" id="KW-1185">Reference proteome</keyword>